<dbReference type="EMBL" id="DVHB01000130">
    <property type="protein sequence ID" value="HIR40189.1"/>
    <property type="molecule type" value="Genomic_DNA"/>
</dbReference>
<sequence>METKIRKIDGDSLSVAKKIIDDGGLVAFPTETVYGLGANAFDGEAVKNIYEVKGRPQDNPLIVHVHKDYDIGQIVYGIPAYAEALAKKYLPGPLTMVFKSRGNVSPVVSCGLDTVGIRVPSHEGAQRFLKYVDLPIAAPSANISKHVSPVTAEHVYADFSGKIPLILDGGKCTGGIESTVLDCTGEVPCVLRSGLVTREMIAEVAGDCSVFVPKEGEKVRSPGMKYKHYSPNCRTMLFDHDRIDEAVSEYEKQRAEGLRAYIMCDGRSARCVAADVPAEHILLLGEDGEEIAANLYYRLREGEKKADIIIAVAPEDKSGVMVGVINRLTKACGG</sequence>
<dbReference type="AlphaFoldDB" id="A0A9D1AHN9"/>
<keyword evidence="9 13" id="KW-0547">Nucleotide-binding</keyword>
<dbReference type="Gene3D" id="3.40.50.11030">
    <property type="entry name" value="Threonylcarbamoyl-AMP synthase, C-terminal domain"/>
    <property type="match status" value="1"/>
</dbReference>
<evidence type="ECO:0000256" key="9">
    <source>
        <dbReference type="ARBA" id="ARBA00022741"/>
    </source>
</evidence>
<feature type="binding site" evidence="14">
    <location>
        <position position="140"/>
    </location>
    <ligand>
        <name>ATP</name>
        <dbReference type="ChEBI" id="CHEBI:30616"/>
    </ligand>
</feature>
<comment type="catalytic activity">
    <reaction evidence="12 13">
        <text>L-threonine + hydrogencarbonate + ATP = L-threonylcarbamoyladenylate + diphosphate + H2O</text>
        <dbReference type="Rhea" id="RHEA:36407"/>
        <dbReference type="ChEBI" id="CHEBI:15377"/>
        <dbReference type="ChEBI" id="CHEBI:17544"/>
        <dbReference type="ChEBI" id="CHEBI:30616"/>
        <dbReference type="ChEBI" id="CHEBI:33019"/>
        <dbReference type="ChEBI" id="CHEBI:57926"/>
        <dbReference type="ChEBI" id="CHEBI:73682"/>
        <dbReference type="EC" id="2.7.7.87"/>
    </reaction>
</comment>
<reference evidence="16" key="1">
    <citation type="submission" date="2020-10" db="EMBL/GenBank/DDBJ databases">
        <authorList>
            <person name="Gilroy R."/>
        </authorList>
    </citation>
    <scope>NUCLEOTIDE SEQUENCE</scope>
    <source>
        <strain evidence="16">ChiW25-3613</strain>
    </source>
</reference>
<evidence type="ECO:0000259" key="15">
    <source>
        <dbReference type="PROSITE" id="PS51163"/>
    </source>
</evidence>
<dbReference type="PANTHER" id="PTHR17490">
    <property type="entry name" value="SUA5"/>
    <property type="match status" value="1"/>
</dbReference>
<keyword evidence="5 13" id="KW-0963">Cytoplasm</keyword>
<comment type="caution">
    <text evidence="16">The sequence shown here is derived from an EMBL/GenBank/DDBJ whole genome shotgun (WGS) entry which is preliminary data.</text>
</comment>
<evidence type="ECO:0000256" key="7">
    <source>
        <dbReference type="ARBA" id="ARBA00022694"/>
    </source>
</evidence>
<proteinExistence type="inferred from homology"/>
<dbReference type="GO" id="GO:0003725">
    <property type="term" value="F:double-stranded RNA binding"/>
    <property type="evidence" value="ECO:0007669"/>
    <property type="project" value="UniProtKB-UniRule"/>
</dbReference>
<comment type="similarity">
    <text evidence="2 13">Belongs to the SUA5 family.</text>
</comment>
<dbReference type="NCBIfam" id="TIGR00057">
    <property type="entry name" value="L-threonylcarbamoyladenylate synthase"/>
    <property type="match status" value="1"/>
</dbReference>
<feature type="binding site" evidence="14">
    <location>
        <position position="148"/>
    </location>
    <ligand>
        <name>ATP</name>
        <dbReference type="ChEBI" id="CHEBI:30616"/>
    </ligand>
</feature>
<evidence type="ECO:0000256" key="11">
    <source>
        <dbReference type="ARBA" id="ARBA00029774"/>
    </source>
</evidence>
<keyword evidence="7 13" id="KW-0819">tRNA processing</keyword>
<evidence type="ECO:0000256" key="8">
    <source>
        <dbReference type="ARBA" id="ARBA00022695"/>
    </source>
</evidence>
<dbReference type="InterPro" id="IPR050156">
    <property type="entry name" value="TC-AMP_synthase_SUA5"/>
</dbReference>
<feature type="binding site" evidence="14">
    <location>
        <position position="32"/>
    </location>
    <ligand>
        <name>L-threonine</name>
        <dbReference type="ChEBI" id="CHEBI:57926"/>
    </ligand>
</feature>
<accession>A0A9D1AHN9</accession>
<evidence type="ECO:0000256" key="5">
    <source>
        <dbReference type="ARBA" id="ARBA00022490"/>
    </source>
</evidence>
<dbReference type="InterPro" id="IPR017945">
    <property type="entry name" value="DHBP_synth_RibB-like_a/b_dom"/>
</dbReference>
<dbReference type="GO" id="GO:0008033">
    <property type="term" value="P:tRNA processing"/>
    <property type="evidence" value="ECO:0007669"/>
    <property type="project" value="UniProtKB-KW"/>
</dbReference>
<dbReference type="InterPro" id="IPR005145">
    <property type="entry name" value="Sua5_C"/>
</dbReference>
<keyword evidence="6 13" id="KW-0808">Transferase</keyword>
<dbReference type="EC" id="2.7.7.87" evidence="3 13"/>
<feature type="binding site" evidence="14">
    <location>
        <position position="192"/>
    </location>
    <ligand>
        <name>ATP</name>
        <dbReference type="ChEBI" id="CHEBI:30616"/>
    </ligand>
</feature>
<dbReference type="PIRSF" id="PIRSF004930">
    <property type="entry name" value="Tln_factor_SUA5"/>
    <property type="match status" value="1"/>
</dbReference>
<dbReference type="PROSITE" id="PS51163">
    <property type="entry name" value="YRDC"/>
    <property type="match status" value="1"/>
</dbReference>
<evidence type="ECO:0000256" key="10">
    <source>
        <dbReference type="ARBA" id="ARBA00022840"/>
    </source>
</evidence>
<comment type="subcellular location">
    <subcellularLocation>
        <location evidence="1 13">Cytoplasm</location>
    </subcellularLocation>
</comment>
<dbReference type="InterPro" id="IPR038385">
    <property type="entry name" value="Sua5/YwlC_C"/>
</dbReference>
<feature type="binding site" evidence="14">
    <location>
        <position position="178"/>
    </location>
    <ligand>
        <name>L-threonine</name>
        <dbReference type="ChEBI" id="CHEBI:57926"/>
    </ligand>
</feature>
<dbReference type="PANTHER" id="PTHR17490:SF16">
    <property type="entry name" value="THREONYLCARBAMOYL-AMP SYNTHASE"/>
    <property type="match status" value="1"/>
</dbReference>
<dbReference type="GO" id="GO:0061710">
    <property type="term" value="F:L-threonylcarbamoyladenylate synthase"/>
    <property type="evidence" value="ECO:0007669"/>
    <property type="project" value="UniProtKB-EC"/>
</dbReference>
<evidence type="ECO:0000256" key="3">
    <source>
        <dbReference type="ARBA" id="ARBA00012584"/>
    </source>
</evidence>
<evidence type="ECO:0000256" key="6">
    <source>
        <dbReference type="ARBA" id="ARBA00022679"/>
    </source>
</evidence>
<reference evidence="16" key="2">
    <citation type="journal article" date="2021" name="PeerJ">
        <title>Extensive microbial diversity within the chicken gut microbiome revealed by metagenomics and culture.</title>
        <authorList>
            <person name="Gilroy R."/>
            <person name="Ravi A."/>
            <person name="Getino M."/>
            <person name="Pursley I."/>
            <person name="Horton D.L."/>
            <person name="Alikhan N.F."/>
            <person name="Baker D."/>
            <person name="Gharbi K."/>
            <person name="Hall N."/>
            <person name="Watson M."/>
            <person name="Adriaenssens E.M."/>
            <person name="Foster-Nyarko E."/>
            <person name="Jarju S."/>
            <person name="Secka A."/>
            <person name="Antonio M."/>
            <person name="Oren A."/>
            <person name="Chaudhuri R.R."/>
            <person name="La Ragione R."/>
            <person name="Hildebrand F."/>
            <person name="Pallen M.J."/>
        </authorList>
    </citation>
    <scope>NUCLEOTIDE SEQUENCE</scope>
    <source>
        <strain evidence="16">ChiW25-3613</strain>
    </source>
</reference>
<evidence type="ECO:0000256" key="2">
    <source>
        <dbReference type="ARBA" id="ARBA00007663"/>
    </source>
</evidence>
<feature type="domain" description="YrdC-like" evidence="15">
    <location>
        <begin position="10"/>
        <end position="196"/>
    </location>
</feature>
<dbReference type="Pfam" id="PF01300">
    <property type="entry name" value="Sua5_yciO_yrdC"/>
    <property type="match status" value="1"/>
</dbReference>
<keyword evidence="8 13" id="KW-0548">Nucleotidyltransferase</keyword>
<name>A0A9D1AHN9_9FIRM</name>
<dbReference type="SUPFAM" id="SSF55821">
    <property type="entry name" value="YrdC/RibB"/>
    <property type="match status" value="1"/>
</dbReference>
<organism evidence="16 17">
    <name type="scientific">Candidatus Coproplasma stercoripullorum</name>
    <dbReference type="NCBI Taxonomy" id="2840751"/>
    <lineage>
        <taxon>Bacteria</taxon>
        <taxon>Bacillati</taxon>
        <taxon>Bacillota</taxon>
        <taxon>Clostridia</taxon>
        <taxon>Eubacteriales</taxon>
        <taxon>Candidatus Coproplasma</taxon>
    </lineage>
</organism>
<comment type="function">
    <text evidence="13">Required for the formation of a threonylcarbamoyl group on adenosine at position 37 (t(6)A37) in tRNAs that read codons beginning with adenine.</text>
</comment>
<protein>
    <recommendedName>
        <fullName evidence="4 13">Threonylcarbamoyl-AMP synthase</fullName>
        <shortName evidence="13">TC-AMP synthase</shortName>
        <ecNumber evidence="3 13">2.7.7.87</ecNumber>
    </recommendedName>
    <alternativeName>
        <fullName evidence="11 13">L-threonylcarbamoyladenylate synthase</fullName>
    </alternativeName>
</protein>
<dbReference type="GO" id="GO:0005737">
    <property type="term" value="C:cytoplasm"/>
    <property type="evidence" value="ECO:0007669"/>
    <property type="project" value="UniProtKB-SubCell"/>
</dbReference>
<feature type="binding site" evidence="14">
    <location>
        <position position="118"/>
    </location>
    <ligand>
        <name>ATP</name>
        <dbReference type="ChEBI" id="CHEBI:30616"/>
    </ligand>
</feature>
<feature type="binding site" evidence="14">
    <location>
        <position position="59"/>
    </location>
    <ligand>
        <name>ATP</name>
        <dbReference type="ChEBI" id="CHEBI:30616"/>
    </ligand>
</feature>
<gene>
    <name evidence="16" type="ORF">IAB90_07400</name>
</gene>
<dbReference type="Pfam" id="PF03481">
    <property type="entry name" value="Sua5_C"/>
    <property type="match status" value="1"/>
</dbReference>
<evidence type="ECO:0000313" key="17">
    <source>
        <dbReference type="Proteomes" id="UP000824179"/>
    </source>
</evidence>
<keyword evidence="10 13" id="KW-0067">ATP-binding</keyword>
<feature type="binding site" evidence="14">
    <location>
        <position position="138"/>
    </location>
    <ligand>
        <name>L-threonine</name>
        <dbReference type="ChEBI" id="CHEBI:57926"/>
    </ligand>
</feature>
<evidence type="ECO:0000313" key="16">
    <source>
        <dbReference type="EMBL" id="HIR40189.1"/>
    </source>
</evidence>
<dbReference type="Proteomes" id="UP000824179">
    <property type="component" value="Unassembled WGS sequence"/>
</dbReference>
<dbReference type="InterPro" id="IPR010923">
    <property type="entry name" value="T(6)A37_SUA5"/>
</dbReference>
<dbReference type="FunFam" id="3.90.870.10:FF:000009">
    <property type="entry name" value="Threonylcarbamoyl-AMP synthase, putative"/>
    <property type="match status" value="1"/>
</dbReference>
<evidence type="ECO:0000256" key="1">
    <source>
        <dbReference type="ARBA" id="ARBA00004496"/>
    </source>
</evidence>
<feature type="binding site" evidence="14">
    <location>
        <position position="55"/>
    </location>
    <ligand>
        <name>ATP</name>
        <dbReference type="ChEBI" id="CHEBI:30616"/>
    </ligand>
</feature>
<dbReference type="GO" id="GO:0000049">
    <property type="term" value="F:tRNA binding"/>
    <property type="evidence" value="ECO:0007669"/>
    <property type="project" value="TreeGrafter"/>
</dbReference>
<evidence type="ECO:0000256" key="12">
    <source>
        <dbReference type="ARBA" id="ARBA00048366"/>
    </source>
</evidence>
<dbReference type="GO" id="GO:0006450">
    <property type="term" value="P:regulation of translational fidelity"/>
    <property type="evidence" value="ECO:0007669"/>
    <property type="project" value="TreeGrafter"/>
</dbReference>
<dbReference type="GO" id="GO:0005524">
    <property type="term" value="F:ATP binding"/>
    <property type="evidence" value="ECO:0007669"/>
    <property type="project" value="UniProtKB-UniRule"/>
</dbReference>
<evidence type="ECO:0000256" key="14">
    <source>
        <dbReference type="PIRSR" id="PIRSR004930-1"/>
    </source>
</evidence>
<feature type="binding site" evidence="14">
    <location>
        <position position="229"/>
    </location>
    <ligand>
        <name>ATP</name>
        <dbReference type="ChEBI" id="CHEBI:30616"/>
    </ligand>
</feature>
<dbReference type="Gene3D" id="3.90.870.10">
    <property type="entry name" value="DHBP synthase"/>
    <property type="match status" value="1"/>
</dbReference>
<dbReference type="InterPro" id="IPR006070">
    <property type="entry name" value="Sua5-like_dom"/>
</dbReference>
<feature type="binding site" evidence="14">
    <location>
        <position position="114"/>
    </location>
    <ligand>
        <name>ATP</name>
        <dbReference type="ChEBI" id="CHEBI:30616"/>
    </ligand>
</feature>
<evidence type="ECO:0000256" key="13">
    <source>
        <dbReference type="PIRNR" id="PIRNR004930"/>
    </source>
</evidence>
<feature type="binding site" evidence="14">
    <location>
        <position position="64"/>
    </location>
    <ligand>
        <name>L-threonine</name>
        <dbReference type="ChEBI" id="CHEBI:57926"/>
    </ligand>
</feature>
<evidence type="ECO:0000256" key="4">
    <source>
        <dbReference type="ARBA" id="ARBA00015492"/>
    </source>
</evidence>